<evidence type="ECO:0008006" key="3">
    <source>
        <dbReference type="Google" id="ProtNLM"/>
    </source>
</evidence>
<proteinExistence type="predicted"/>
<reference evidence="1 2" key="1">
    <citation type="submission" date="2019-04" db="EMBL/GenBank/DDBJ databases">
        <title>In vitro growth and metabolic characteristics of meat-borne Lactobacillus algidus strains.</title>
        <authorList>
            <person name="Sade E."/>
            <person name="Per J."/>
            <person name="Tytti H."/>
            <person name="Johanna B.K."/>
        </authorList>
    </citation>
    <scope>NUCLEOTIDE SEQUENCE [LARGE SCALE GENOMIC DNA]</scope>
    <source>
        <strain evidence="1 2">LTS37-1</strain>
    </source>
</reference>
<evidence type="ECO:0000313" key="1">
    <source>
        <dbReference type="EMBL" id="TWW10384.1"/>
    </source>
</evidence>
<organism evidence="1 2">
    <name type="scientific">Dellaglioa algida</name>
    <dbReference type="NCBI Taxonomy" id="105612"/>
    <lineage>
        <taxon>Bacteria</taxon>
        <taxon>Bacillati</taxon>
        <taxon>Bacillota</taxon>
        <taxon>Bacilli</taxon>
        <taxon>Lactobacillales</taxon>
        <taxon>Lactobacillaceae</taxon>
        <taxon>Dellaglioa</taxon>
    </lineage>
</organism>
<dbReference type="Proteomes" id="UP000321659">
    <property type="component" value="Unassembled WGS sequence"/>
</dbReference>
<dbReference type="EMBL" id="SRRQ01000014">
    <property type="protein sequence ID" value="TWW10384.1"/>
    <property type="molecule type" value="Genomic_DNA"/>
</dbReference>
<name>A0A5C6MBN8_9LACO</name>
<sequence>MAEIILQQNTQNLIAEIKKQFDGKIKIQCGGEKVGFIRHQQVESRLEDGNFIINVTDITAPDYLISHELFHFFLQLNQAPELMLKMTTDDFDIDDKINATAIQLYDTILHATIFRLQEENGFIDDNVRSLFYQGVLATVTAEPKEGSGPDEWGMYRLITLLDALVFFQNEDAEQITEKFLEFYPISANAALKLLEILTANSLRAPFEARRAAVALFKAFDAQLEAWKLPKMYLNTFATLTPVFSERQLKLEVRQLFDIMHSEFKSNVNFASAYIGIQKNDKQNAFVITVPKNADSKEVIIHTYDMTVLELMNTIDMRFLIRPAE</sequence>
<evidence type="ECO:0000313" key="2">
    <source>
        <dbReference type="Proteomes" id="UP000321659"/>
    </source>
</evidence>
<dbReference type="AlphaFoldDB" id="A0A5C6MBN8"/>
<accession>A0A5C6MBN8</accession>
<gene>
    <name evidence="1" type="ORF">LABALGLTS371_14550</name>
</gene>
<comment type="caution">
    <text evidence="1">The sequence shown here is derived from an EMBL/GenBank/DDBJ whole genome shotgun (WGS) entry which is preliminary data.</text>
</comment>
<dbReference type="RefSeq" id="WP_146303213.1">
    <property type="nucleotide sequence ID" value="NZ_JANXKU010000010.1"/>
</dbReference>
<protein>
    <recommendedName>
        <fullName evidence="3">IpaB/EvcA family protein</fullName>
    </recommendedName>
</protein>